<organism evidence="1 2">
    <name type="scientific">Prunus yedoensis var. nudiflora</name>
    <dbReference type="NCBI Taxonomy" id="2094558"/>
    <lineage>
        <taxon>Eukaryota</taxon>
        <taxon>Viridiplantae</taxon>
        <taxon>Streptophyta</taxon>
        <taxon>Embryophyta</taxon>
        <taxon>Tracheophyta</taxon>
        <taxon>Spermatophyta</taxon>
        <taxon>Magnoliopsida</taxon>
        <taxon>eudicotyledons</taxon>
        <taxon>Gunneridae</taxon>
        <taxon>Pentapetalae</taxon>
        <taxon>rosids</taxon>
        <taxon>fabids</taxon>
        <taxon>Rosales</taxon>
        <taxon>Rosaceae</taxon>
        <taxon>Amygdaloideae</taxon>
        <taxon>Amygdaleae</taxon>
        <taxon>Prunus</taxon>
    </lineage>
</organism>
<evidence type="ECO:0000313" key="2">
    <source>
        <dbReference type="Proteomes" id="UP000250321"/>
    </source>
</evidence>
<accession>A0A314YWT9</accession>
<dbReference type="EMBL" id="PJQY01000439">
    <property type="protein sequence ID" value="PQQ10960.1"/>
    <property type="molecule type" value="Genomic_DNA"/>
</dbReference>
<comment type="caution">
    <text evidence="1">The sequence shown here is derived from an EMBL/GenBank/DDBJ whole genome shotgun (WGS) entry which is preliminary data.</text>
</comment>
<evidence type="ECO:0000313" key="1">
    <source>
        <dbReference type="EMBL" id="PQQ10960.1"/>
    </source>
</evidence>
<dbReference type="Proteomes" id="UP000250321">
    <property type="component" value="Unassembled WGS sequence"/>
</dbReference>
<sequence>MPNIIPTITTETGFGQTQVARATPTTSPSNKPPADAAITTASCVAFSSGFSAVNISHTVRPATNRFTAMPAALKPFNDRLILTLPSRRMPLRFPHTPAHAYAKV</sequence>
<reference evidence="1 2" key="1">
    <citation type="submission" date="2018-02" db="EMBL/GenBank/DDBJ databases">
        <title>Draft genome of wild Prunus yedoensis var. nudiflora.</title>
        <authorList>
            <person name="Baek S."/>
            <person name="Kim J.-H."/>
            <person name="Choi K."/>
            <person name="Kim G.-B."/>
            <person name="Cho A."/>
            <person name="Jang H."/>
            <person name="Shin C.-H."/>
            <person name="Yu H.-J."/>
            <person name="Mun J.-H."/>
        </authorList>
    </citation>
    <scope>NUCLEOTIDE SEQUENCE [LARGE SCALE GENOMIC DNA]</scope>
    <source>
        <strain evidence="2">cv. Jeju island</strain>
        <tissue evidence="1">Leaf</tissue>
    </source>
</reference>
<proteinExistence type="predicted"/>
<protein>
    <submittedName>
        <fullName evidence="1">Uncharacterized protein</fullName>
    </submittedName>
</protein>
<gene>
    <name evidence="1" type="ORF">Pyn_17231</name>
</gene>
<dbReference type="AlphaFoldDB" id="A0A314YWT9"/>
<keyword evidence="2" id="KW-1185">Reference proteome</keyword>
<name>A0A314YWT9_PRUYE</name>